<protein>
    <submittedName>
        <fullName evidence="4">NmrA-like family protein</fullName>
    </submittedName>
</protein>
<evidence type="ECO:0000313" key="4">
    <source>
        <dbReference type="EMBL" id="KAK1589824.1"/>
    </source>
</evidence>
<comment type="caution">
    <text evidence="4">The sequence shown here is derived from an EMBL/GenBank/DDBJ whole genome shotgun (WGS) entry which is preliminary data.</text>
</comment>
<proteinExistence type="inferred from homology"/>
<dbReference type="GO" id="GO:0005634">
    <property type="term" value="C:nucleus"/>
    <property type="evidence" value="ECO:0007669"/>
    <property type="project" value="TreeGrafter"/>
</dbReference>
<comment type="similarity">
    <text evidence="1">Belongs to the NmrA-type oxidoreductase family.</text>
</comment>
<keyword evidence="5" id="KW-1185">Reference proteome</keyword>
<reference evidence="4" key="1">
    <citation type="submission" date="2021-06" db="EMBL/GenBank/DDBJ databases">
        <title>Comparative genomics, transcriptomics and evolutionary studies reveal genomic signatures of adaptation to plant cell wall in hemibiotrophic fungi.</title>
        <authorList>
            <consortium name="DOE Joint Genome Institute"/>
            <person name="Baroncelli R."/>
            <person name="Diaz J.F."/>
            <person name="Benocci T."/>
            <person name="Peng M."/>
            <person name="Battaglia E."/>
            <person name="Haridas S."/>
            <person name="Andreopoulos W."/>
            <person name="Labutti K."/>
            <person name="Pangilinan J."/>
            <person name="Floch G.L."/>
            <person name="Makela M.R."/>
            <person name="Henrissat B."/>
            <person name="Grigoriev I.V."/>
            <person name="Crouch J.A."/>
            <person name="De Vries R.P."/>
            <person name="Sukno S.A."/>
            <person name="Thon M.R."/>
        </authorList>
    </citation>
    <scope>NUCLEOTIDE SEQUENCE</scope>
    <source>
        <strain evidence="4">CBS 125086</strain>
    </source>
</reference>
<organism evidence="4 5">
    <name type="scientific">Colletotrichum navitas</name>
    <dbReference type="NCBI Taxonomy" id="681940"/>
    <lineage>
        <taxon>Eukaryota</taxon>
        <taxon>Fungi</taxon>
        <taxon>Dikarya</taxon>
        <taxon>Ascomycota</taxon>
        <taxon>Pezizomycotina</taxon>
        <taxon>Sordariomycetes</taxon>
        <taxon>Hypocreomycetidae</taxon>
        <taxon>Glomerellales</taxon>
        <taxon>Glomerellaceae</taxon>
        <taxon>Colletotrichum</taxon>
        <taxon>Colletotrichum graminicola species complex</taxon>
    </lineage>
</organism>
<evidence type="ECO:0000313" key="5">
    <source>
        <dbReference type="Proteomes" id="UP001230504"/>
    </source>
</evidence>
<dbReference type="RefSeq" id="XP_060413361.1">
    <property type="nucleotide sequence ID" value="XM_060558012.1"/>
</dbReference>
<dbReference type="AlphaFoldDB" id="A0AAD8PYE9"/>
<dbReference type="InterPro" id="IPR008030">
    <property type="entry name" value="NmrA-like"/>
</dbReference>
<evidence type="ECO:0000256" key="1">
    <source>
        <dbReference type="ARBA" id="ARBA00006328"/>
    </source>
</evidence>
<dbReference type="InterPro" id="IPR051164">
    <property type="entry name" value="NmrA-like_oxidored"/>
</dbReference>
<dbReference type="Gene3D" id="3.90.25.10">
    <property type="entry name" value="UDP-galactose 4-epimerase, domain 1"/>
    <property type="match status" value="1"/>
</dbReference>
<dbReference type="Proteomes" id="UP001230504">
    <property type="component" value="Unassembled WGS sequence"/>
</dbReference>
<feature type="domain" description="NmrA-like" evidence="3">
    <location>
        <begin position="33"/>
        <end position="304"/>
    </location>
</feature>
<name>A0AAD8PYE9_9PEZI</name>
<dbReference type="InterPro" id="IPR036291">
    <property type="entry name" value="NAD(P)-bd_dom_sf"/>
</dbReference>
<dbReference type="PANTHER" id="PTHR42748">
    <property type="entry name" value="NITROGEN METABOLITE REPRESSION PROTEIN NMRA FAMILY MEMBER"/>
    <property type="match status" value="1"/>
</dbReference>
<dbReference type="EMBL" id="JAHLJV010000036">
    <property type="protein sequence ID" value="KAK1589824.1"/>
    <property type="molecule type" value="Genomic_DNA"/>
</dbReference>
<dbReference type="GeneID" id="85442252"/>
<keyword evidence="2" id="KW-0521">NADP</keyword>
<gene>
    <name evidence="4" type="ORF">LY79DRAFT_556399</name>
</gene>
<accession>A0AAD8PYE9</accession>
<sequence length="371" mass="40602">MSESSTSKPTNILPRHLSTKPIHLIPSTMPSSTKKTLVVLGATGSQGGSVARAFLNDPALASEWHVRGFTRNTSSVPAIELSRLGAEMVSGSVDSVAELKAAFNAATAIFAVTDFWTAFGTEEVANRVRDEGVDHGVATRELEELWGRNIAQAAAETQSLERFIFSSLPPVLELSQGKLRHVHHLDSKTNIVRKIRQEHPALWAKTSQIIVGCYSSNMLPGSFFGPKLNQETGNAEFEGPNDVDTPIPLIDPTVSTGPFVKTLLLDEPVGTVLAAYDELKSFRDIIKVLNESTRHRFVYVQRSVDELAAASPLGRESPESWLWIAEYGLFGEKVAGWKDSIKLPTDLSVKVKTPSVEKWLKQRDWSVSSAV</sequence>
<dbReference type="Gene3D" id="3.40.50.720">
    <property type="entry name" value="NAD(P)-binding Rossmann-like Domain"/>
    <property type="match status" value="1"/>
</dbReference>
<evidence type="ECO:0000259" key="3">
    <source>
        <dbReference type="Pfam" id="PF05368"/>
    </source>
</evidence>
<dbReference type="SUPFAM" id="SSF51735">
    <property type="entry name" value="NAD(P)-binding Rossmann-fold domains"/>
    <property type="match status" value="1"/>
</dbReference>
<evidence type="ECO:0000256" key="2">
    <source>
        <dbReference type="ARBA" id="ARBA00022857"/>
    </source>
</evidence>
<dbReference type="Pfam" id="PF05368">
    <property type="entry name" value="NmrA"/>
    <property type="match status" value="1"/>
</dbReference>
<dbReference type="PANTHER" id="PTHR42748:SF29">
    <property type="entry name" value="NMRA-LIKE DOMAIN-CONTAINING PROTEIN"/>
    <property type="match status" value="1"/>
</dbReference>